<evidence type="ECO:0000256" key="2">
    <source>
        <dbReference type="ARBA" id="ARBA00022692"/>
    </source>
</evidence>
<evidence type="ECO:0000256" key="7">
    <source>
        <dbReference type="ARBA" id="ARBA00023180"/>
    </source>
</evidence>
<dbReference type="PANTHER" id="PTHR48063:SF90">
    <property type="entry name" value="OS11G0565920 PROTEIN"/>
    <property type="match status" value="1"/>
</dbReference>
<keyword evidence="2" id="KW-0812">Transmembrane</keyword>
<dbReference type="Pfam" id="PF00560">
    <property type="entry name" value="LRR_1"/>
    <property type="match status" value="3"/>
</dbReference>
<comment type="subcellular location">
    <subcellularLocation>
        <location evidence="1">Membrane</location>
        <topology evidence="1">Single-pass type I membrane protein</topology>
    </subcellularLocation>
</comment>
<keyword evidence="8" id="KW-0723">Serine/threonine-protein kinase</keyword>
<keyword evidence="5" id="KW-0472">Membrane</keyword>
<keyword evidence="7" id="KW-0325">Glycoprotein</keyword>
<keyword evidence="8" id="KW-0808">Transferase</keyword>
<dbReference type="EMBL" id="PDCK01000041">
    <property type="protein sequence ID" value="PRQ45012.1"/>
    <property type="molecule type" value="Genomic_DNA"/>
</dbReference>
<evidence type="ECO:0000256" key="1">
    <source>
        <dbReference type="ARBA" id="ARBA00004479"/>
    </source>
</evidence>
<protein>
    <submittedName>
        <fullName evidence="8">Putative non-specific serine/threonine protein kinase</fullName>
        <ecNumber evidence="8">2.7.11.1</ecNumber>
    </submittedName>
</protein>
<dbReference type="InterPro" id="IPR046956">
    <property type="entry name" value="RLP23-like"/>
</dbReference>
<dbReference type="PANTHER" id="PTHR48063">
    <property type="entry name" value="LRR RECEPTOR-LIKE KINASE"/>
    <property type="match status" value="1"/>
</dbReference>
<organism evidence="8 9">
    <name type="scientific">Rosa chinensis</name>
    <name type="common">China rose</name>
    <dbReference type="NCBI Taxonomy" id="74649"/>
    <lineage>
        <taxon>Eukaryota</taxon>
        <taxon>Viridiplantae</taxon>
        <taxon>Streptophyta</taxon>
        <taxon>Embryophyta</taxon>
        <taxon>Tracheophyta</taxon>
        <taxon>Spermatophyta</taxon>
        <taxon>Magnoliopsida</taxon>
        <taxon>eudicotyledons</taxon>
        <taxon>Gunneridae</taxon>
        <taxon>Pentapetalae</taxon>
        <taxon>rosids</taxon>
        <taxon>fabids</taxon>
        <taxon>Rosales</taxon>
        <taxon>Rosaceae</taxon>
        <taxon>Rosoideae</taxon>
        <taxon>Rosoideae incertae sedis</taxon>
        <taxon>Rosa</taxon>
    </lineage>
</organism>
<sequence length="156" mass="17640">MSIDLWSNNLEGEIPEGISTLLGLISLNLSRNQLIGKISLKISYLSRLETLGLSHNHLSVVRIDQCTAIPVFQKIIFCHCIFTFKTNSPKLFFFALLSHLDLSYNNLFGRIPSKPQFQTLENSSYLGNPFLCGFPILTECEGDDIPTQQTFLREDN</sequence>
<gene>
    <name evidence="8" type="ORF">RchiOBHm_Chr3g0485511</name>
</gene>
<dbReference type="AlphaFoldDB" id="A0A2P6RF15"/>
<dbReference type="GO" id="GO:0004674">
    <property type="term" value="F:protein serine/threonine kinase activity"/>
    <property type="evidence" value="ECO:0007669"/>
    <property type="project" value="UniProtKB-KW"/>
</dbReference>
<dbReference type="InterPro" id="IPR032675">
    <property type="entry name" value="LRR_dom_sf"/>
</dbReference>
<accession>A0A2P6RF15</accession>
<dbReference type="SUPFAM" id="SSF52058">
    <property type="entry name" value="L domain-like"/>
    <property type="match status" value="1"/>
</dbReference>
<keyword evidence="6" id="KW-0675">Receptor</keyword>
<reference evidence="8 9" key="1">
    <citation type="journal article" date="2018" name="Nat. Genet.">
        <title>The Rosa genome provides new insights in the design of modern roses.</title>
        <authorList>
            <person name="Bendahmane M."/>
        </authorList>
    </citation>
    <scope>NUCLEOTIDE SEQUENCE [LARGE SCALE GENOMIC DNA]</scope>
    <source>
        <strain evidence="9">cv. Old Blush</strain>
    </source>
</reference>
<evidence type="ECO:0000313" key="9">
    <source>
        <dbReference type="Proteomes" id="UP000238479"/>
    </source>
</evidence>
<name>A0A2P6RF15_ROSCH</name>
<evidence type="ECO:0000256" key="6">
    <source>
        <dbReference type="ARBA" id="ARBA00023170"/>
    </source>
</evidence>
<dbReference type="STRING" id="74649.A0A2P6RF15"/>
<keyword evidence="9" id="KW-1185">Reference proteome</keyword>
<evidence type="ECO:0000256" key="4">
    <source>
        <dbReference type="ARBA" id="ARBA00022989"/>
    </source>
</evidence>
<dbReference type="GO" id="GO:0016020">
    <property type="term" value="C:membrane"/>
    <property type="evidence" value="ECO:0007669"/>
    <property type="project" value="UniProtKB-SubCell"/>
</dbReference>
<dbReference type="Gene3D" id="3.80.10.10">
    <property type="entry name" value="Ribonuclease Inhibitor"/>
    <property type="match status" value="1"/>
</dbReference>
<dbReference type="InterPro" id="IPR001611">
    <property type="entry name" value="Leu-rich_rpt"/>
</dbReference>
<dbReference type="EC" id="2.7.11.1" evidence="8"/>
<evidence type="ECO:0000313" key="8">
    <source>
        <dbReference type="EMBL" id="PRQ45012.1"/>
    </source>
</evidence>
<evidence type="ECO:0000256" key="5">
    <source>
        <dbReference type="ARBA" id="ARBA00023136"/>
    </source>
</evidence>
<keyword evidence="3" id="KW-0732">Signal</keyword>
<dbReference type="Gramene" id="PRQ45012">
    <property type="protein sequence ID" value="PRQ45012"/>
    <property type="gene ID" value="RchiOBHm_Chr3g0485511"/>
</dbReference>
<evidence type="ECO:0000256" key="3">
    <source>
        <dbReference type="ARBA" id="ARBA00022729"/>
    </source>
</evidence>
<proteinExistence type="predicted"/>
<keyword evidence="4" id="KW-1133">Transmembrane helix</keyword>
<keyword evidence="8" id="KW-0418">Kinase</keyword>
<dbReference type="Proteomes" id="UP000238479">
    <property type="component" value="Chromosome 3"/>
</dbReference>
<comment type="caution">
    <text evidence="8">The sequence shown here is derived from an EMBL/GenBank/DDBJ whole genome shotgun (WGS) entry which is preliminary data.</text>
</comment>